<reference evidence="3 4" key="1">
    <citation type="journal article" date="2016" name="Int. J. Syst. Evol. Microbiol.">
        <title>Methanosarcina flavescens sp. nov., a methanogenic archaeon isolated from a full-scale anaerobic digester.</title>
        <authorList>
            <person name="Kern T."/>
            <person name="Fischer M.A."/>
            <person name="Deppenmeier U."/>
            <person name="Schmitz R.A."/>
            <person name="Rother M."/>
        </authorList>
    </citation>
    <scope>NUCLEOTIDE SEQUENCE [LARGE SCALE GENOMIC DNA]</scope>
    <source>
        <strain evidence="3 4">E03.2</strain>
    </source>
</reference>
<dbReference type="Pfam" id="PF18911">
    <property type="entry name" value="PKD_4"/>
    <property type="match status" value="1"/>
</dbReference>
<dbReference type="KEGG" id="mfz:AOB57_000130"/>
<dbReference type="InterPro" id="IPR022409">
    <property type="entry name" value="PKD/Chitinase_dom"/>
</dbReference>
<evidence type="ECO:0000259" key="2">
    <source>
        <dbReference type="PROSITE" id="PS50093"/>
    </source>
</evidence>
<evidence type="ECO:0000313" key="3">
    <source>
        <dbReference type="EMBL" id="AYK13831.1"/>
    </source>
</evidence>
<dbReference type="EMBL" id="CP032683">
    <property type="protein sequence ID" value="AYK13831.1"/>
    <property type="molecule type" value="Genomic_DNA"/>
</dbReference>
<dbReference type="SMART" id="SM00089">
    <property type="entry name" value="PKD"/>
    <property type="match status" value="1"/>
</dbReference>
<dbReference type="InterPro" id="IPR035986">
    <property type="entry name" value="PKD_dom_sf"/>
</dbReference>
<evidence type="ECO:0000256" key="1">
    <source>
        <dbReference type="SAM" id="MobiDB-lite"/>
    </source>
</evidence>
<name>A0A660HNH6_9EURY</name>
<dbReference type="CDD" id="cd00146">
    <property type="entry name" value="PKD"/>
    <property type="match status" value="1"/>
</dbReference>
<gene>
    <name evidence="3" type="ORF">AOB57_000130</name>
</gene>
<dbReference type="InterPro" id="IPR000601">
    <property type="entry name" value="PKD_dom"/>
</dbReference>
<keyword evidence="4" id="KW-1185">Reference proteome</keyword>
<evidence type="ECO:0000313" key="4">
    <source>
        <dbReference type="Proteomes" id="UP000053087"/>
    </source>
</evidence>
<proteinExistence type="predicted"/>
<feature type="domain" description="PKD" evidence="2">
    <location>
        <begin position="159"/>
        <end position="238"/>
    </location>
</feature>
<organism evidence="3 4">
    <name type="scientific">Methanosarcina flavescens</name>
    <dbReference type="NCBI Taxonomy" id="1715806"/>
    <lineage>
        <taxon>Archaea</taxon>
        <taxon>Methanobacteriati</taxon>
        <taxon>Methanobacteriota</taxon>
        <taxon>Stenosarchaea group</taxon>
        <taxon>Methanomicrobia</taxon>
        <taxon>Methanosarcinales</taxon>
        <taxon>Methanosarcinaceae</taxon>
        <taxon>Methanosarcina</taxon>
    </lineage>
</organism>
<dbReference type="OrthoDB" id="135852at2157"/>
<feature type="region of interest" description="Disordered" evidence="1">
    <location>
        <begin position="137"/>
        <end position="161"/>
    </location>
</feature>
<dbReference type="AlphaFoldDB" id="A0A660HNH6"/>
<dbReference type="PROSITE" id="PS50093">
    <property type="entry name" value="PKD"/>
    <property type="match status" value="1"/>
</dbReference>
<dbReference type="RefSeq" id="WP_082384210.1">
    <property type="nucleotide sequence ID" value="NZ_CP032683.1"/>
</dbReference>
<dbReference type="Proteomes" id="UP000053087">
    <property type="component" value="Chromosome"/>
</dbReference>
<dbReference type="GeneID" id="53686490"/>
<accession>A0A660HNH6</accession>
<dbReference type="InterPro" id="IPR013783">
    <property type="entry name" value="Ig-like_fold"/>
</dbReference>
<dbReference type="SUPFAM" id="SSF49299">
    <property type="entry name" value="PKD domain"/>
    <property type="match status" value="1"/>
</dbReference>
<sequence length="238" mass="25098">MKRIAIFFVIALLVLMPYSAMASAPSVSCKGGTCSNLKITKVNISNAVSKTVPAKIGFTGYISGPVKLVQYTVIDPKTGKVVGSTSAYCSKCTTKGICSCSCIIKQAGTFDVKITAYGSGNCCVSTVKKAAITIGSAKAPSNDPAKAPSNDPAKAPSNDPAKFVPGFKSVVSGKKVTFKDTTSGVEPVRWDWNFGDGYRSNAQNPTHTYKKAGTYTVCLTVYANNNNYKLVCNKVVVK</sequence>
<protein>
    <submittedName>
        <fullName evidence="3">PKD domain-containing protein</fullName>
    </submittedName>
</protein>
<dbReference type="Gene3D" id="2.60.40.10">
    <property type="entry name" value="Immunoglobulins"/>
    <property type="match status" value="1"/>
</dbReference>